<evidence type="ECO:0000313" key="2">
    <source>
        <dbReference type="Proteomes" id="UP001589789"/>
    </source>
</evidence>
<sequence length="350" mass="37820">MSGTMMDIFGGDAFSSVTLTTEVNRNFPYIPTFLRDLGIAPAQGMVTLDAAFESETGGIRLMSAIPRGAPPSQHGRTVSSMRPLRAYHFSREVEVNADELLALRARGTLTPESAQGLMLQRTDGPAGLKVEWALTLEHMLLGAIDGVVYDADNTTILYDFYAWTGTTRPTAVNLPISTMTADTAIFDGFGTTVRRQITKALNGMAVGTGTLMSLCGDNFFDGLVTSKEIRAARKNGAMGNQDAALRIADNSPYSAFTYAGVVWVNYRGTDDSIVSVPTDEARLFMAGVPGLFQTLYAPADTFETVSAVGLPLYLLFNASRQTEKRMVAELQSNPLIACLRPQSLLRLTKS</sequence>
<reference evidence="1 2" key="1">
    <citation type="submission" date="2024-09" db="EMBL/GenBank/DDBJ databases">
        <authorList>
            <person name="Sun Q."/>
            <person name="Mori K."/>
        </authorList>
    </citation>
    <scope>NUCLEOTIDE SEQUENCE [LARGE SCALE GENOMIC DNA]</scope>
    <source>
        <strain evidence="1 2">CCM 7468</strain>
    </source>
</reference>
<organism evidence="1 2">
    <name type="scientific">Muricoccus vinaceus</name>
    <dbReference type="NCBI Taxonomy" id="424704"/>
    <lineage>
        <taxon>Bacteria</taxon>
        <taxon>Pseudomonadati</taxon>
        <taxon>Pseudomonadota</taxon>
        <taxon>Alphaproteobacteria</taxon>
        <taxon>Acetobacterales</taxon>
        <taxon>Roseomonadaceae</taxon>
        <taxon>Muricoccus</taxon>
    </lineage>
</organism>
<dbReference type="Pfam" id="PF03864">
    <property type="entry name" value="Phage_cap_E"/>
    <property type="match status" value="1"/>
</dbReference>
<accession>A0ABV6INJ8</accession>
<keyword evidence="2" id="KW-1185">Reference proteome</keyword>
<dbReference type="RefSeq" id="WP_377048387.1">
    <property type="nucleotide sequence ID" value="NZ_JBHLVZ010000002.1"/>
</dbReference>
<evidence type="ECO:0000313" key="1">
    <source>
        <dbReference type="EMBL" id="MFC0384340.1"/>
    </source>
</evidence>
<gene>
    <name evidence="1" type="ORF">ACFFIC_02100</name>
</gene>
<dbReference type="InterPro" id="IPR005564">
    <property type="entry name" value="Major_capsid_GpE"/>
</dbReference>
<dbReference type="EMBL" id="JBHLVZ010000002">
    <property type="protein sequence ID" value="MFC0384340.1"/>
    <property type="molecule type" value="Genomic_DNA"/>
</dbReference>
<name>A0ABV6INJ8_9PROT</name>
<comment type="caution">
    <text evidence="1">The sequence shown here is derived from an EMBL/GenBank/DDBJ whole genome shotgun (WGS) entry which is preliminary data.</text>
</comment>
<protein>
    <submittedName>
        <fullName evidence="1">Major capsid protein</fullName>
    </submittedName>
</protein>
<dbReference type="Proteomes" id="UP001589789">
    <property type="component" value="Unassembled WGS sequence"/>
</dbReference>
<proteinExistence type="predicted"/>